<dbReference type="SUPFAM" id="SSF56796">
    <property type="entry name" value="Dehydroquinate synthase-like"/>
    <property type="match status" value="1"/>
</dbReference>
<dbReference type="PANTHER" id="PTHR11496:SF107">
    <property type="entry name" value="ALCOHOL DEHYDROGENASE, PUTATIVE (AFU_ORTHOLOGUE AFUA_1G06800)-RELATED"/>
    <property type="match status" value="1"/>
</dbReference>
<evidence type="ECO:0000259" key="3">
    <source>
        <dbReference type="Pfam" id="PF25137"/>
    </source>
</evidence>
<dbReference type="Gene3D" id="3.40.50.1970">
    <property type="match status" value="1"/>
</dbReference>
<dbReference type="Pfam" id="PF25137">
    <property type="entry name" value="ADH_Fe_C"/>
    <property type="match status" value="1"/>
</dbReference>
<sequence>MTSQEILRQAFPDKSTPLISYGLPFTEACVKHVNGTFKASRVYLIASASLTKDTTHTFDLQKVLASRLVKTRVGMTPHTLISEVLEIVQECRDMEIDCIVTLGGGSLIDGAKIASFALANNVQTQADLMTLPRLGPHTANLPALPSKIPIICIPTTLSGGQYTVFSGVTNNITHEKVQFSSPLASPSLIILSGPLACSTPLEIWLQSGMRGVDHCIETLSSLKSTDEVDQSVLNSLKCLIPGLLLSAKGQANGGEGEEKARLECQIGVSYAMLFLHRRVACGASHGIGHMLGPMGKMNHGQTSCILLPAVCKFNAKHSTSNPEVLERQKVIEDTLWGIAEARNLFERMGLSKEESDLGDLIEAVVKGLGLKSRLREVGVGKETFESLAEASLRDPFLVTNCIPISKKEEVLEILEMCA</sequence>
<dbReference type="EMBL" id="KZ613490">
    <property type="protein sequence ID" value="PMD19319.1"/>
    <property type="molecule type" value="Genomic_DNA"/>
</dbReference>
<accession>A0A2J6PZ57</accession>
<keyword evidence="5" id="KW-1185">Reference proteome</keyword>
<dbReference type="Gene3D" id="1.20.1090.10">
    <property type="entry name" value="Dehydroquinate synthase-like - alpha domain"/>
    <property type="match status" value="1"/>
</dbReference>
<organism evidence="4 5">
    <name type="scientific">Hyaloscypha hepaticicola</name>
    <dbReference type="NCBI Taxonomy" id="2082293"/>
    <lineage>
        <taxon>Eukaryota</taxon>
        <taxon>Fungi</taxon>
        <taxon>Dikarya</taxon>
        <taxon>Ascomycota</taxon>
        <taxon>Pezizomycotina</taxon>
        <taxon>Leotiomycetes</taxon>
        <taxon>Helotiales</taxon>
        <taxon>Hyaloscyphaceae</taxon>
        <taxon>Hyaloscypha</taxon>
    </lineage>
</organism>
<dbReference type="GO" id="GO:0046872">
    <property type="term" value="F:metal ion binding"/>
    <property type="evidence" value="ECO:0007669"/>
    <property type="project" value="InterPro"/>
</dbReference>
<dbReference type="AlphaFoldDB" id="A0A2J6PZ57"/>
<dbReference type="OrthoDB" id="339764at2759"/>
<dbReference type="GO" id="GO:0005739">
    <property type="term" value="C:mitochondrion"/>
    <property type="evidence" value="ECO:0007669"/>
    <property type="project" value="TreeGrafter"/>
</dbReference>
<dbReference type="PANTHER" id="PTHR11496">
    <property type="entry name" value="ALCOHOL DEHYDROGENASE"/>
    <property type="match status" value="1"/>
</dbReference>
<dbReference type="Pfam" id="PF00465">
    <property type="entry name" value="Fe-ADH"/>
    <property type="match status" value="1"/>
</dbReference>
<feature type="domain" description="Fe-containing alcohol dehydrogenase-like C-terminal" evidence="3">
    <location>
        <begin position="206"/>
        <end position="415"/>
    </location>
</feature>
<dbReference type="Proteomes" id="UP000235672">
    <property type="component" value="Unassembled WGS sequence"/>
</dbReference>
<evidence type="ECO:0000313" key="5">
    <source>
        <dbReference type="Proteomes" id="UP000235672"/>
    </source>
</evidence>
<feature type="domain" description="Alcohol dehydrogenase iron-type/glycerol dehydrogenase GldA" evidence="2">
    <location>
        <begin position="28"/>
        <end position="191"/>
    </location>
</feature>
<dbReference type="InterPro" id="IPR039697">
    <property type="entry name" value="Alcohol_dehydrogenase_Fe"/>
</dbReference>
<keyword evidence="1" id="KW-0560">Oxidoreductase</keyword>
<dbReference type="InterPro" id="IPR001670">
    <property type="entry name" value="ADH_Fe/GldA"/>
</dbReference>
<dbReference type="STRING" id="1745343.A0A2J6PZ57"/>
<protein>
    <submittedName>
        <fullName evidence="4">Iron-containing alcohol dehydrogenase-like protein</fullName>
    </submittedName>
</protein>
<gene>
    <name evidence="4" type="ORF">NA56DRAFT_647367</name>
</gene>
<reference evidence="4 5" key="1">
    <citation type="submission" date="2016-05" db="EMBL/GenBank/DDBJ databases">
        <title>A degradative enzymes factory behind the ericoid mycorrhizal symbiosis.</title>
        <authorList>
            <consortium name="DOE Joint Genome Institute"/>
            <person name="Martino E."/>
            <person name="Morin E."/>
            <person name="Grelet G."/>
            <person name="Kuo A."/>
            <person name="Kohler A."/>
            <person name="Daghino S."/>
            <person name="Barry K."/>
            <person name="Choi C."/>
            <person name="Cichocki N."/>
            <person name="Clum A."/>
            <person name="Copeland A."/>
            <person name="Hainaut M."/>
            <person name="Haridas S."/>
            <person name="Labutti K."/>
            <person name="Lindquist E."/>
            <person name="Lipzen A."/>
            <person name="Khouja H.-R."/>
            <person name="Murat C."/>
            <person name="Ohm R."/>
            <person name="Olson A."/>
            <person name="Spatafora J."/>
            <person name="Veneault-Fourrey C."/>
            <person name="Henrissat B."/>
            <person name="Grigoriev I."/>
            <person name="Martin F."/>
            <person name="Perotto S."/>
        </authorList>
    </citation>
    <scope>NUCLEOTIDE SEQUENCE [LARGE SCALE GENOMIC DNA]</scope>
    <source>
        <strain evidence="4 5">UAMH 7357</strain>
    </source>
</reference>
<dbReference type="CDD" id="cd08192">
    <property type="entry name" value="MAR-like"/>
    <property type="match status" value="1"/>
</dbReference>
<evidence type="ECO:0000313" key="4">
    <source>
        <dbReference type="EMBL" id="PMD19319.1"/>
    </source>
</evidence>
<evidence type="ECO:0000259" key="2">
    <source>
        <dbReference type="Pfam" id="PF00465"/>
    </source>
</evidence>
<proteinExistence type="predicted"/>
<name>A0A2J6PZ57_9HELO</name>
<dbReference type="GO" id="GO:0004022">
    <property type="term" value="F:alcohol dehydrogenase (NAD+) activity"/>
    <property type="evidence" value="ECO:0007669"/>
    <property type="project" value="TreeGrafter"/>
</dbReference>
<dbReference type="InterPro" id="IPR056798">
    <property type="entry name" value="ADH_Fe_C"/>
</dbReference>
<evidence type="ECO:0000256" key="1">
    <source>
        <dbReference type="ARBA" id="ARBA00023002"/>
    </source>
</evidence>